<dbReference type="OrthoDB" id="40134at2759"/>
<evidence type="ECO:0000313" key="10">
    <source>
        <dbReference type="Proteomes" id="UP001150538"/>
    </source>
</evidence>
<feature type="compositionally biased region" description="Polar residues" evidence="6">
    <location>
        <begin position="15"/>
        <end position="34"/>
    </location>
</feature>
<feature type="transmembrane region" description="Helical" evidence="7">
    <location>
        <begin position="218"/>
        <end position="240"/>
    </location>
</feature>
<dbReference type="InterPro" id="IPR013057">
    <property type="entry name" value="AA_transpt_TM"/>
</dbReference>
<gene>
    <name evidence="9" type="ORF">H4219_002522</name>
</gene>
<evidence type="ECO:0000256" key="6">
    <source>
        <dbReference type="SAM" id="MobiDB-lite"/>
    </source>
</evidence>
<feature type="region of interest" description="Disordered" evidence="6">
    <location>
        <begin position="15"/>
        <end position="41"/>
    </location>
</feature>
<keyword evidence="3 7" id="KW-0812">Transmembrane</keyword>
<evidence type="ECO:0000256" key="3">
    <source>
        <dbReference type="ARBA" id="ARBA00022692"/>
    </source>
</evidence>
<feature type="transmembrane region" description="Helical" evidence="7">
    <location>
        <begin position="74"/>
        <end position="97"/>
    </location>
</feature>
<comment type="similarity">
    <text evidence="2">Belongs to the amino acid/polyamine transporter 2 family.</text>
</comment>
<feature type="transmembrane region" description="Helical" evidence="7">
    <location>
        <begin position="160"/>
        <end position="176"/>
    </location>
</feature>
<name>A0A9W7ZXF4_9FUNG</name>
<dbReference type="GO" id="GO:0015179">
    <property type="term" value="F:L-amino acid transmembrane transporter activity"/>
    <property type="evidence" value="ECO:0007669"/>
    <property type="project" value="TreeGrafter"/>
</dbReference>
<keyword evidence="5 7" id="KW-0472">Membrane</keyword>
<feature type="domain" description="Amino acid transporter transmembrane" evidence="8">
    <location>
        <begin position="39"/>
        <end position="419"/>
    </location>
</feature>
<keyword evidence="4 7" id="KW-1133">Transmembrane helix</keyword>
<feature type="transmembrane region" description="Helical" evidence="7">
    <location>
        <begin position="402"/>
        <end position="423"/>
    </location>
</feature>
<keyword evidence="10" id="KW-1185">Reference proteome</keyword>
<dbReference type="AlphaFoldDB" id="A0A9W7ZXF4"/>
<evidence type="ECO:0000256" key="2">
    <source>
        <dbReference type="ARBA" id="ARBA00008066"/>
    </source>
</evidence>
<feature type="transmembrane region" description="Helical" evidence="7">
    <location>
        <begin position="343"/>
        <end position="363"/>
    </location>
</feature>
<reference evidence="9" key="1">
    <citation type="submission" date="2022-07" db="EMBL/GenBank/DDBJ databases">
        <title>Phylogenomic reconstructions and comparative analyses of Kickxellomycotina fungi.</title>
        <authorList>
            <person name="Reynolds N.K."/>
            <person name="Stajich J.E."/>
            <person name="Barry K."/>
            <person name="Grigoriev I.V."/>
            <person name="Crous P."/>
            <person name="Smith M.E."/>
        </authorList>
    </citation>
    <scope>NUCLEOTIDE SEQUENCE</scope>
    <source>
        <strain evidence="9">NBRC 100468</strain>
    </source>
</reference>
<evidence type="ECO:0000313" key="9">
    <source>
        <dbReference type="EMBL" id="KAJ1918585.1"/>
    </source>
</evidence>
<dbReference type="Gene3D" id="1.20.1740.10">
    <property type="entry name" value="Amino acid/polyamine transporter I"/>
    <property type="match status" value="1"/>
</dbReference>
<dbReference type="EMBL" id="JANBPU010000042">
    <property type="protein sequence ID" value="KAJ1918585.1"/>
    <property type="molecule type" value="Genomic_DNA"/>
</dbReference>
<feature type="transmembrane region" description="Helical" evidence="7">
    <location>
        <begin position="43"/>
        <end position="62"/>
    </location>
</feature>
<feature type="transmembrane region" description="Helical" evidence="7">
    <location>
        <begin position="252"/>
        <end position="278"/>
    </location>
</feature>
<feature type="transmembrane region" description="Helical" evidence="7">
    <location>
        <begin position="188"/>
        <end position="206"/>
    </location>
</feature>
<evidence type="ECO:0000256" key="5">
    <source>
        <dbReference type="ARBA" id="ARBA00023136"/>
    </source>
</evidence>
<comment type="caution">
    <text evidence="9">The sequence shown here is derived from an EMBL/GenBank/DDBJ whole genome shotgun (WGS) entry which is preliminary data.</text>
</comment>
<accession>A0A9W7ZXF4</accession>
<sequence length="436" mass="46325">MASEELILKRTSINSVDTSKSGESQPLSTTQTAPHPSKRTGTWMGASLNIICVSVGTGVLNLPSVINRSGWSGLGIMVLMAIIGVYVGNIFVQTMYIKPGKRLESFAFVTQEAFGRKGFWFSTAITVVYCLGTVCTWIIITGTQTTHLLGEAHKHLDQRASMAIVAVCMWIPYVSLKEIREITISSVFGVLTALATAIIVVCASFANRDSSAAHTGVAVGGLPTALASISFMYAGAVVYPHIEGNMKHPKQWCVTLGLSNFVVCTIFCLVSGVGYWAFGSHTVSPVVDNLPHTTAVNAGIVLIILHVIFAAPLMLVSATLEIEMALGITKEKMGTVREMAWRLVIRTLAISGLLGISIAIPYFGETLDLISSISTTVVFFLVPVACHIKLLGWRNAGLTKLVACGAIFLLGIVACGLGTFNAVKALVASVRNGSKG</sequence>
<dbReference type="PANTHER" id="PTHR22950">
    <property type="entry name" value="AMINO ACID TRANSPORTER"/>
    <property type="match status" value="1"/>
</dbReference>
<proteinExistence type="inferred from homology"/>
<dbReference type="Proteomes" id="UP001150538">
    <property type="component" value="Unassembled WGS sequence"/>
</dbReference>
<dbReference type="PANTHER" id="PTHR22950:SF349">
    <property type="entry name" value="AMINO ACID TRANSPORTER TRANSMEMBRANE DOMAIN-CONTAINING PROTEIN"/>
    <property type="match status" value="1"/>
</dbReference>
<dbReference type="Pfam" id="PF01490">
    <property type="entry name" value="Aa_trans"/>
    <property type="match status" value="1"/>
</dbReference>
<feature type="transmembrane region" description="Helical" evidence="7">
    <location>
        <begin position="369"/>
        <end position="390"/>
    </location>
</feature>
<protein>
    <recommendedName>
        <fullName evidence="8">Amino acid transporter transmembrane domain-containing protein</fullName>
    </recommendedName>
</protein>
<evidence type="ECO:0000256" key="7">
    <source>
        <dbReference type="SAM" id="Phobius"/>
    </source>
</evidence>
<feature type="transmembrane region" description="Helical" evidence="7">
    <location>
        <begin position="118"/>
        <end position="140"/>
    </location>
</feature>
<comment type="subcellular location">
    <subcellularLocation>
        <location evidence="1">Membrane</location>
        <topology evidence="1">Multi-pass membrane protein</topology>
    </subcellularLocation>
</comment>
<feature type="transmembrane region" description="Helical" evidence="7">
    <location>
        <begin position="298"/>
        <end position="322"/>
    </location>
</feature>
<evidence type="ECO:0000256" key="1">
    <source>
        <dbReference type="ARBA" id="ARBA00004141"/>
    </source>
</evidence>
<dbReference type="GO" id="GO:0005774">
    <property type="term" value="C:vacuolar membrane"/>
    <property type="evidence" value="ECO:0007669"/>
    <property type="project" value="TreeGrafter"/>
</dbReference>
<evidence type="ECO:0000259" key="8">
    <source>
        <dbReference type="Pfam" id="PF01490"/>
    </source>
</evidence>
<organism evidence="9 10">
    <name type="scientific">Mycoemilia scoparia</name>
    <dbReference type="NCBI Taxonomy" id="417184"/>
    <lineage>
        <taxon>Eukaryota</taxon>
        <taxon>Fungi</taxon>
        <taxon>Fungi incertae sedis</taxon>
        <taxon>Zoopagomycota</taxon>
        <taxon>Kickxellomycotina</taxon>
        <taxon>Kickxellomycetes</taxon>
        <taxon>Kickxellales</taxon>
        <taxon>Kickxellaceae</taxon>
        <taxon>Mycoemilia</taxon>
    </lineage>
</organism>
<evidence type="ECO:0000256" key="4">
    <source>
        <dbReference type="ARBA" id="ARBA00022989"/>
    </source>
</evidence>